<reference evidence="1" key="2">
    <citation type="journal article" date="2008" name="Genome Biol.">
        <title>Improved genome assembly and evidence-based global gene model set for the chordate Ciona intestinalis: new insight into intron and operon populations.</title>
        <authorList>
            <person name="Satou Y."/>
            <person name="Mineta K."/>
            <person name="Ogasawara M."/>
            <person name="Sasakura Y."/>
            <person name="Shoguchi E."/>
            <person name="Ueno K."/>
            <person name="Yamada L."/>
            <person name="Matsumoto J."/>
            <person name="Wasserscheid J."/>
            <person name="Dewar K."/>
            <person name="Wiley G.B."/>
            <person name="Macmil S.L."/>
            <person name="Roe B.A."/>
            <person name="Zeller R.W."/>
            <person name="Hastings K.E."/>
            <person name="Lemaire P."/>
            <person name="Lindquist E."/>
            <person name="Endo T."/>
            <person name="Hotta K."/>
            <person name="Inaba K."/>
        </authorList>
    </citation>
    <scope>NUCLEOTIDE SEQUENCE [LARGE SCALE GENOMIC DNA]</scope>
    <source>
        <strain evidence="1">wild type</strain>
    </source>
</reference>
<accession>H2XXN5</accession>
<proteinExistence type="predicted"/>
<keyword evidence="2" id="KW-1185">Reference proteome</keyword>
<protein>
    <submittedName>
        <fullName evidence="1">Uncharacterized protein</fullName>
    </submittedName>
</protein>
<evidence type="ECO:0000313" key="2">
    <source>
        <dbReference type="Proteomes" id="UP000008144"/>
    </source>
</evidence>
<dbReference type="Ensembl" id="ENSCINT00000033701.1">
    <property type="protein sequence ID" value="ENSCINP00000034419.1"/>
    <property type="gene ID" value="ENSCING00000018181.1"/>
</dbReference>
<dbReference type="Proteomes" id="UP000008144">
    <property type="component" value="Chromosome 11"/>
</dbReference>
<name>H2XXN5_CIOIN</name>
<dbReference type="InParanoid" id="H2XXN5"/>
<reference evidence="1" key="4">
    <citation type="submission" date="2025-09" db="UniProtKB">
        <authorList>
            <consortium name="Ensembl"/>
        </authorList>
    </citation>
    <scope>IDENTIFICATION</scope>
</reference>
<reference evidence="2" key="1">
    <citation type="journal article" date="2002" name="Science">
        <title>The draft genome of Ciona intestinalis: insights into chordate and vertebrate origins.</title>
        <authorList>
            <person name="Dehal P."/>
            <person name="Satou Y."/>
            <person name="Campbell R.K."/>
            <person name="Chapman J."/>
            <person name="Degnan B."/>
            <person name="De Tomaso A."/>
            <person name="Davidson B."/>
            <person name="Di Gregorio A."/>
            <person name="Gelpke M."/>
            <person name="Goodstein D.M."/>
            <person name="Harafuji N."/>
            <person name="Hastings K.E."/>
            <person name="Ho I."/>
            <person name="Hotta K."/>
            <person name="Huang W."/>
            <person name="Kawashima T."/>
            <person name="Lemaire P."/>
            <person name="Martinez D."/>
            <person name="Meinertzhagen I.A."/>
            <person name="Necula S."/>
            <person name="Nonaka M."/>
            <person name="Putnam N."/>
            <person name="Rash S."/>
            <person name="Saiga H."/>
            <person name="Satake M."/>
            <person name="Terry A."/>
            <person name="Yamada L."/>
            <person name="Wang H.G."/>
            <person name="Awazu S."/>
            <person name="Azumi K."/>
            <person name="Boore J."/>
            <person name="Branno M."/>
            <person name="Chin-Bow S."/>
            <person name="DeSantis R."/>
            <person name="Doyle S."/>
            <person name="Francino P."/>
            <person name="Keys D.N."/>
            <person name="Haga S."/>
            <person name="Hayashi H."/>
            <person name="Hino K."/>
            <person name="Imai K.S."/>
            <person name="Inaba K."/>
            <person name="Kano S."/>
            <person name="Kobayashi K."/>
            <person name="Kobayashi M."/>
            <person name="Lee B.I."/>
            <person name="Makabe K.W."/>
            <person name="Manohar C."/>
            <person name="Matassi G."/>
            <person name="Medina M."/>
            <person name="Mochizuki Y."/>
            <person name="Mount S."/>
            <person name="Morishita T."/>
            <person name="Miura S."/>
            <person name="Nakayama A."/>
            <person name="Nishizaka S."/>
            <person name="Nomoto H."/>
            <person name="Ohta F."/>
            <person name="Oishi K."/>
            <person name="Rigoutsos I."/>
            <person name="Sano M."/>
            <person name="Sasaki A."/>
            <person name="Sasakura Y."/>
            <person name="Shoguchi E."/>
            <person name="Shin-i T."/>
            <person name="Spagnuolo A."/>
            <person name="Stainier D."/>
            <person name="Suzuki M.M."/>
            <person name="Tassy O."/>
            <person name="Takatori N."/>
            <person name="Tokuoka M."/>
            <person name="Yagi K."/>
            <person name="Yoshizaki F."/>
            <person name="Wada S."/>
            <person name="Zhang C."/>
            <person name="Hyatt P.D."/>
            <person name="Larimer F."/>
            <person name="Detter C."/>
            <person name="Doggett N."/>
            <person name="Glavina T."/>
            <person name="Hawkins T."/>
            <person name="Richardson P."/>
            <person name="Lucas S."/>
            <person name="Kohara Y."/>
            <person name="Levine M."/>
            <person name="Satoh N."/>
            <person name="Rokhsar D.S."/>
        </authorList>
    </citation>
    <scope>NUCLEOTIDE SEQUENCE [LARGE SCALE GENOMIC DNA]</scope>
</reference>
<dbReference type="EMBL" id="EAAA01000780">
    <property type="status" value="NOT_ANNOTATED_CDS"/>
    <property type="molecule type" value="Genomic_DNA"/>
</dbReference>
<dbReference type="HOGENOM" id="CLU_1312606_0_0_1"/>
<dbReference type="AlphaFoldDB" id="H2XXN5"/>
<sequence length="210" mass="24523">QFLFSFQFVNSQDVRPHVRTFVTILNNPEFVTENYKLNLQYQCSHPAIIVLFIDGYENEDKIFRNETNPLIANPPQTLFQHVWTCLYSVDAKQITVRLNLPRKFVYKPNFLTPVSTLEEMKLKVCIIEVKTWEQHNQLNPHINYQALFGSSKIKLQLPMKTLPPLDRKRSVCKCCLSWPATVLNKVWQKSLGKSMPEDECTDIVKHPMLA</sequence>
<organism evidence="1 2">
    <name type="scientific">Ciona intestinalis</name>
    <name type="common">Transparent sea squirt</name>
    <name type="synonym">Ascidia intestinalis</name>
    <dbReference type="NCBI Taxonomy" id="7719"/>
    <lineage>
        <taxon>Eukaryota</taxon>
        <taxon>Metazoa</taxon>
        <taxon>Chordata</taxon>
        <taxon>Tunicata</taxon>
        <taxon>Ascidiacea</taxon>
        <taxon>Phlebobranchia</taxon>
        <taxon>Cionidae</taxon>
        <taxon>Ciona</taxon>
    </lineage>
</organism>
<reference evidence="1" key="3">
    <citation type="submission" date="2025-08" db="UniProtKB">
        <authorList>
            <consortium name="Ensembl"/>
        </authorList>
    </citation>
    <scope>IDENTIFICATION</scope>
</reference>
<evidence type="ECO:0000313" key="1">
    <source>
        <dbReference type="Ensembl" id="ENSCINP00000034419.1"/>
    </source>
</evidence>